<evidence type="ECO:0000313" key="10">
    <source>
        <dbReference type="Proteomes" id="UP001209540"/>
    </source>
</evidence>
<dbReference type="PRINTS" id="PR00385">
    <property type="entry name" value="P450"/>
</dbReference>
<evidence type="ECO:0000256" key="7">
    <source>
        <dbReference type="PIRSR" id="PIRSR602401-1"/>
    </source>
</evidence>
<dbReference type="EMBL" id="JAIXMP010000039">
    <property type="protein sequence ID" value="KAI9248283.1"/>
    <property type="molecule type" value="Genomic_DNA"/>
</dbReference>
<evidence type="ECO:0000256" key="1">
    <source>
        <dbReference type="ARBA" id="ARBA00010617"/>
    </source>
</evidence>
<dbReference type="InterPro" id="IPR036396">
    <property type="entry name" value="Cyt_P450_sf"/>
</dbReference>
<dbReference type="SUPFAM" id="SSF48264">
    <property type="entry name" value="Cytochrome P450"/>
    <property type="match status" value="1"/>
</dbReference>
<gene>
    <name evidence="9" type="ORF">BDA99DRAFT_542643</name>
</gene>
<dbReference type="InterPro" id="IPR017972">
    <property type="entry name" value="Cyt_P450_CS"/>
</dbReference>
<dbReference type="InterPro" id="IPR001128">
    <property type="entry name" value="Cyt_P450"/>
</dbReference>
<sequence length="532" mass="60846">MAELSPTIDILKTFIVEHRWWIRFSIGVFSLHFLYNKITQPPASLRHIPHADFFALIKAIRKHKQIDDIAHEITFPTVANSTHGLYARFDNLGWTVHVTDPGIVKTILKSDAFPKSVNSIHTRRGTLAGRLLLGPNILFLSGEQWKNQRKVINPAFHRSMPVQIFGRVTQKMLNTMETEMKSDHDNDDVKPIDVHDISQRWALDVLGESAFGFQFNALDSNGEDNEWVTRYNHIVQSAQKPLYFLLPSIERQFKSWIPERRKAHQELSKFLDMMSSIADHKRQALLNKKASSLDKNDHEKDLLTLMVEAEHEGQGRLTDEEFLSNLSVFFLAGHETTAAAVSFAIYYLAVHPEIQQKAREEVLGIFGDDPHDILPTLEQTRELDYINRVIKETLRMDPPAVSMVARTATKDTELSGVFIPKGTRLTVDVYELHRNPRIWNNPNQFDPERFAPGGEAEQLSATGLPWVAFSNGARTCIGMSFSLLEQRVSLSMLLRKYEWSLPEDSIHKDKILTSGVGVIKPKDLFIKFTKRY</sequence>
<evidence type="ECO:0000256" key="8">
    <source>
        <dbReference type="RuleBase" id="RU000461"/>
    </source>
</evidence>
<keyword evidence="5 7" id="KW-0408">Iron</keyword>
<evidence type="ECO:0000256" key="3">
    <source>
        <dbReference type="ARBA" id="ARBA00022723"/>
    </source>
</evidence>
<dbReference type="GO" id="GO:0016705">
    <property type="term" value="F:oxidoreductase activity, acting on paired donors, with incorporation or reduction of molecular oxygen"/>
    <property type="evidence" value="ECO:0007669"/>
    <property type="project" value="InterPro"/>
</dbReference>
<comment type="similarity">
    <text evidence="1 8">Belongs to the cytochrome P450 family.</text>
</comment>
<dbReference type="Pfam" id="PF00067">
    <property type="entry name" value="p450"/>
    <property type="match status" value="1"/>
</dbReference>
<keyword evidence="10" id="KW-1185">Reference proteome</keyword>
<reference evidence="9" key="1">
    <citation type="journal article" date="2022" name="IScience">
        <title>Evolution of zygomycete secretomes and the origins of terrestrial fungal ecologies.</title>
        <authorList>
            <person name="Chang Y."/>
            <person name="Wang Y."/>
            <person name="Mondo S."/>
            <person name="Ahrendt S."/>
            <person name="Andreopoulos W."/>
            <person name="Barry K."/>
            <person name="Beard J."/>
            <person name="Benny G.L."/>
            <person name="Blankenship S."/>
            <person name="Bonito G."/>
            <person name="Cuomo C."/>
            <person name="Desiro A."/>
            <person name="Gervers K.A."/>
            <person name="Hundley H."/>
            <person name="Kuo A."/>
            <person name="LaButti K."/>
            <person name="Lang B.F."/>
            <person name="Lipzen A."/>
            <person name="O'Donnell K."/>
            <person name="Pangilinan J."/>
            <person name="Reynolds N."/>
            <person name="Sandor L."/>
            <person name="Smith M.E."/>
            <person name="Tsang A."/>
            <person name="Grigoriev I.V."/>
            <person name="Stajich J.E."/>
            <person name="Spatafora J.W."/>
        </authorList>
    </citation>
    <scope>NUCLEOTIDE SEQUENCE</scope>
    <source>
        <strain evidence="9">RSA 2281</strain>
    </source>
</reference>
<dbReference type="GO" id="GO:0020037">
    <property type="term" value="F:heme binding"/>
    <property type="evidence" value="ECO:0007669"/>
    <property type="project" value="InterPro"/>
</dbReference>
<dbReference type="PANTHER" id="PTHR24291">
    <property type="entry name" value="CYTOCHROME P450 FAMILY 4"/>
    <property type="match status" value="1"/>
</dbReference>
<dbReference type="InterPro" id="IPR050196">
    <property type="entry name" value="Cytochrome_P450_Monoox"/>
</dbReference>
<accession>A0AAD5P8T8</accession>
<reference evidence="9" key="2">
    <citation type="submission" date="2023-02" db="EMBL/GenBank/DDBJ databases">
        <authorList>
            <consortium name="DOE Joint Genome Institute"/>
            <person name="Mondo S.J."/>
            <person name="Chang Y."/>
            <person name="Wang Y."/>
            <person name="Ahrendt S."/>
            <person name="Andreopoulos W."/>
            <person name="Barry K."/>
            <person name="Beard J."/>
            <person name="Benny G.L."/>
            <person name="Blankenship S."/>
            <person name="Bonito G."/>
            <person name="Cuomo C."/>
            <person name="Desiro A."/>
            <person name="Gervers K.A."/>
            <person name="Hundley H."/>
            <person name="Kuo A."/>
            <person name="LaButti K."/>
            <person name="Lang B.F."/>
            <person name="Lipzen A."/>
            <person name="O'Donnell K."/>
            <person name="Pangilinan J."/>
            <person name="Reynolds N."/>
            <person name="Sandor L."/>
            <person name="Smith M.W."/>
            <person name="Tsang A."/>
            <person name="Grigoriev I.V."/>
            <person name="Stajich J.E."/>
            <person name="Spatafora J.W."/>
        </authorList>
    </citation>
    <scope>NUCLEOTIDE SEQUENCE</scope>
    <source>
        <strain evidence="9">RSA 2281</strain>
    </source>
</reference>
<evidence type="ECO:0000256" key="2">
    <source>
        <dbReference type="ARBA" id="ARBA00022617"/>
    </source>
</evidence>
<keyword evidence="6 8" id="KW-0503">Monooxygenase</keyword>
<protein>
    <submittedName>
        <fullName evidence="9">Cytochrome P450</fullName>
    </submittedName>
</protein>
<dbReference type="PRINTS" id="PR00463">
    <property type="entry name" value="EP450I"/>
</dbReference>
<keyword evidence="3 7" id="KW-0479">Metal-binding</keyword>
<name>A0AAD5P8T8_9FUNG</name>
<keyword evidence="4 8" id="KW-0560">Oxidoreductase</keyword>
<evidence type="ECO:0000256" key="4">
    <source>
        <dbReference type="ARBA" id="ARBA00023002"/>
    </source>
</evidence>
<proteinExistence type="inferred from homology"/>
<comment type="cofactor">
    <cofactor evidence="7">
        <name>heme</name>
        <dbReference type="ChEBI" id="CHEBI:30413"/>
    </cofactor>
</comment>
<organism evidence="9 10">
    <name type="scientific">Phascolomyces articulosus</name>
    <dbReference type="NCBI Taxonomy" id="60185"/>
    <lineage>
        <taxon>Eukaryota</taxon>
        <taxon>Fungi</taxon>
        <taxon>Fungi incertae sedis</taxon>
        <taxon>Mucoromycota</taxon>
        <taxon>Mucoromycotina</taxon>
        <taxon>Mucoromycetes</taxon>
        <taxon>Mucorales</taxon>
        <taxon>Lichtheimiaceae</taxon>
        <taxon>Phascolomyces</taxon>
    </lineage>
</organism>
<dbReference type="Gene3D" id="1.10.630.10">
    <property type="entry name" value="Cytochrome P450"/>
    <property type="match status" value="1"/>
</dbReference>
<dbReference type="GO" id="GO:0005506">
    <property type="term" value="F:iron ion binding"/>
    <property type="evidence" value="ECO:0007669"/>
    <property type="project" value="InterPro"/>
</dbReference>
<feature type="binding site" description="axial binding residue" evidence="7">
    <location>
        <position position="476"/>
    </location>
    <ligand>
        <name>heme</name>
        <dbReference type="ChEBI" id="CHEBI:30413"/>
    </ligand>
    <ligandPart>
        <name>Fe</name>
        <dbReference type="ChEBI" id="CHEBI:18248"/>
    </ligandPart>
</feature>
<keyword evidence="2 7" id="KW-0349">Heme</keyword>
<dbReference type="PANTHER" id="PTHR24291:SF50">
    <property type="entry name" value="BIFUNCTIONAL ALBAFLAVENONE MONOOXYGENASE_TERPENE SYNTHASE"/>
    <property type="match status" value="1"/>
</dbReference>
<dbReference type="AlphaFoldDB" id="A0AAD5P8T8"/>
<dbReference type="InterPro" id="IPR002401">
    <property type="entry name" value="Cyt_P450_E_grp-I"/>
</dbReference>
<evidence type="ECO:0000256" key="6">
    <source>
        <dbReference type="ARBA" id="ARBA00023033"/>
    </source>
</evidence>
<dbReference type="PROSITE" id="PS00086">
    <property type="entry name" value="CYTOCHROME_P450"/>
    <property type="match status" value="1"/>
</dbReference>
<evidence type="ECO:0000256" key="5">
    <source>
        <dbReference type="ARBA" id="ARBA00023004"/>
    </source>
</evidence>
<evidence type="ECO:0000313" key="9">
    <source>
        <dbReference type="EMBL" id="KAI9248283.1"/>
    </source>
</evidence>
<dbReference type="GO" id="GO:0004497">
    <property type="term" value="F:monooxygenase activity"/>
    <property type="evidence" value="ECO:0007669"/>
    <property type="project" value="UniProtKB-KW"/>
</dbReference>
<dbReference type="Proteomes" id="UP001209540">
    <property type="component" value="Unassembled WGS sequence"/>
</dbReference>
<comment type="caution">
    <text evidence="9">The sequence shown here is derived from an EMBL/GenBank/DDBJ whole genome shotgun (WGS) entry which is preliminary data.</text>
</comment>